<sequence>MEAPTEALRLHAHLASLVHELQWVEEILRDGGTLEGLLAGRRFVYVGGRPASNAVLRERLAQGGGTFIHHVALIEADGSAREERFAALLRGADAVLCPLDTIDPESLSALRILCARHGVPWVALRSSSVASFLAGVLKAARRQCAPAALPRPGFCGRA</sequence>
<dbReference type="Proteomes" id="UP000198908">
    <property type="component" value="Unassembled WGS sequence"/>
</dbReference>
<name>A0A1G6P4D8_9BURK</name>
<gene>
    <name evidence="1" type="ORF">SAMN05421548_11020</name>
</gene>
<protein>
    <recommendedName>
        <fullName evidence="3">DUF2325 domain-containing protein</fullName>
    </recommendedName>
</protein>
<dbReference type="AlphaFoldDB" id="A0A1G6P4D8"/>
<reference evidence="2" key="1">
    <citation type="submission" date="2016-09" db="EMBL/GenBank/DDBJ databases">
        <authorList>
            <person name="Varghese N."/>
            <person name="Submissions S."/>
        </authorList>
    </citation>
    <scope>NUCLEOTIDE SEQUENCE [LARGE SCALE GENOMIC DNA]</scope>
    <source>
        <strain evidence="2">TNe-862</strain>
    </source>
</reference>
<evidence type="ECO:0000313" key="2">
    <source>
        <dbReference type="Proteomes" id="UP000198908"/>
    </source>
</evidence>
<evidence type="ECO:0000313" key="1">
    <source>
        <dbReference type="EMBL" id="SDC74848.1"/>
    </source>
</evidence>
<accession>A0A1G6P4D8</accession>
<keyword evidence="2" id="KW-1185">Reference proteome</keyword>
<evidence type="ECO:0008006" key="3">
    <source>
        <dbReference type="Google" id="ProtNLM"/>
    </source>
</evidence>
<organism evidence="1 2">
    <name type="scientific">Paraburkholderia lycopersici</name>
    <dbReference type="NCBI Taxonomy" id="416944"/>
    <lineage>
        <taxon>Bacteria</taxon>
        <taxon>Pseudomonadati</taxon>
        <taxon>Pseudomonadota</taxon>
        <taxon>Betaproteobacteria</taxon>
        <taxon>Burkholderiales</taxon>
        <taxon>Burkholderiaceae</taxon>
        <taxon>Paraburkholderia</taxon>
    </lineage>
</organism>
<dbReference type="EMBL" id="FMYQ01000010">
    <property type="protein sequence ID" value="SDC74848.1"/>
    <property type="molecule type" value="Genomic_DNA"/>
</dbReference>
<proteinExistence type="predicted"/>
<dbReference type="STRING" id="416944.SAMN05421548_11020"/>